<dbReference type="PROSITE" id="PS51257">
    <property type="entry name" value="PROKAR_LIPOPROTEIN"/>
    <property type="match status" value="1"/>
</dbReference>
<name>G0TTT1_TRYVY</name>
<reference evidence="1" key="1">
    <citation type="journal article" date="2012" name="Proc. Natl. Acad. Sci. U.S.A.">
        <title>Antigenic diversity is generated by distinct evolutionary mechanisms in African trypanosome species.</title>
        <authorList>
            <person name="Jackson A.P."/>
            <person name="Berry A."/>
            <person name="Aslett M."/>
            <person name="Allison H.C."/>
            <person name="Burton P."/>
            <person name="Vavrova-Anderson J."/>
            <person name="Brown R."/>
            <person name="Browne H."/>
            <person name="Corton N."/>
            <person name="Hauser H."/>
            <person name="Gamble J."/>
            <person name="Gilderthorp R."/>
            <person name="Marcello L."/>
            <person name="McQuillan J."/>
            <person name="Otto T.D."/>
            <person name="Quail M.A."/>
            <person name="Sanders M.J."/>
            <person name="van Tonder A."/>
            <person name="Ginger M.L."/>
            <person name="Field M.C."/>
            <person name="Barry J.D."/>
            <person name="Hertz-Fowler C."/>
            <person name="Berriman M."/>
        </authorList>
    </citation>
    <scope>NUCLEOTIDE SEQUENCE</scope>
    <source>
        <strain evidence="1">Y486</strain>
    </source>
</reference>
<accession>G0TTT1</accession>
<sequence>MARHINGASRGRLLRHSLVLVPLVWLFLILACQHHFMELQDITLQLSNAHMEPQVTKSARSNGPFIRPPEFDAALQAFYDNLYVGGLTQAPPKQTGDDFVDVAESPGLGVPVPYSRFSYTTAKREEWEACDQRDADFTPERDRLCQAYLGNLNNIRRIKAMSAILLEGRTIKFKLTYAHNGIEAIVKVSQRHFILEAASEYVAFNVDRALNFSRVPTCVYILLPLDYMRSAAAFSSFLSRWINDTVFEYSEAKKNFIKCAYPTHTNSEHRPLCAYVTVQLWMRDVHSSLSTFLALPYKYNSAFAAKYFVVGSQFWPPKPERLRAIGELSDRFIYDFIIGNTDRGMNDHNNFAFGGCNAFTECEPPPKEERIKGLAKFAFLDQGSSLYSKKEPYPHACYGNISNIPVCRFRRRTYEAMRAFRTTINDTGSLDLVKHVTRRLPPPIFQVLHYSLVWKMQKRLDKLVLLVERCLSRHSPADVFSLPAYWEVAIPQEMEGK</sequence>
<organism evidence="1">
    <name type="scientific">Trypanosoma vivax (strain Y486)</name>
    <dbReference type="NCBI Taxonomy" id="1055687"/>
    <lineage>
        <taxon>Eukaryota</taxon>
        <taxon>Discoba</taxon>
        <taxon>Euglenozoa</taxon>
        <taxon>Kinetoplastea</taxon>
        <taxon>Metakinetoplastina</taxon>
        <taxon>Trypanosomatida</taxon>
        <taxon>Trypanosomatidae</taxon>
        <taxon>Trypanosoma</taxon>
        <taxon>Duttonella</taxon>
    </lineage>
</organism>
<dbReference type="AlphaFoldDB" id="G0TTT1"/>
<protein>
    <submittedName>
        <fullName evidence="1">Uncharacterized protein</fullName>
    </submittedName>
</protein>
<evidence type="ECO:0000313" key="1">
    <source>
        <dbReference type="EMBL" id="CCC47362.1"/>
    </source>
</evidence>
<dbReference type="EMBL" id="HE573020">
    <property type="protein sequence ID" value="CCC47362.1"/>
    <property type="molecule type" value="Genomic_DNA"/>
</dbReference>
<proteinExistence type="predicted"/>
<gene>
    <name evidence="1" type="ORF">TVY486_0400260</name>
</gene>
<dbReference type="VEuPathDB" id="TriTrypDB:TvY486_0400260"/>